<reference evidence="8 9" key="1">
    <citation type="submission" date="2023-09" db="EMBL/GenBank/DDBJ databases">
        <title>Genomic Revisitation and Reclassification of the Genus Providencia.</title>
        <authorList>
            <person name="Dong X."/>
        </authorList>
    </citation>
    <scope>NUCLEOTIDE SEQUENCE [LARGE SCALE GENOMIC DNA]</scope>
    <source>
        <strain evidence="8 9">D4759</strain>
    </source>
</reference>
<dbReference type="SFLD" id="SFLDS00029">
    <property type="entry name" value="Radical_SAM"/>
    <property type="match status" value="1"/>
</dbReference>
<sequence>MKLLPFNFEYLDNGKVIISNLAGYSLVISSDDLQKMVEGSWDDSISSQEIFKRQKALKEKLFISDNLKLAETLLAAGLGKKLSAEMKFSPIFMIVPTLRCDHTCRYCQVSRASVNAKDVDLADEKIPTIIGLIKKLSTAPYKIEIQGGEPLLRFDLIEKIYDEVISQLGEENIEFIITSSLSLLTDDMISWSKDKPVLFSVSLDGTAVVHNKNRILPTKDSYERVITNIKKLQQQLGKNRVSTVTTVTKALLAQPESLLDAHQEIGIYDLFIRPISPYGFAEGKNDYSIEEYLSFYQKLLSLIMEYNRKNIPFVEHSAAIHIKRLQNPTFCGYADLKSPSGLVFNSLLFNYDGKLYGSDESRMLQKVYPEIDFSIGDIDSFSFAENPIYQQILSESFNMLQVGCEQCAFQPYCGVDPCQNISLFGEPVGNKSQSRFCQYHKGMFKLLVSKMNDDTDDARILKRWSHA</sequence>
<dbReference type="NCBIfam" id="TIGR03978">
    <property type="entry name" value="rSAM_paired_1"/>
    <property type="match status" value="1"/>
</dbReference>
<evidence type="ECO:0000313" key="8">
    <source>
        <dbReference type="EMBL" id="WPA93391.1"/>
    </source>
</evidence>
<dbReference type="SUPFAM" id="SSF102114">
    <property type="entry name" value="Radical SAM enzymes"/>
    <property type="match status" value="1"/>
</dbReference>
<organism evidence="8 9">
    <name type="scientific">Providencia zhijiangensis</name>
    <dbReference type="NCBI Taxonomy" id="3053982"/>
    <lineage>
        <taxon>Bacteria</taxon>
        <taxon>Pseudomonadati</taxon>
        <taxon>Pseudomonadota</taxon>
        <taxon>Gammaproteobacteria</taxon>
        <taxon>Enterobacterales</taxon>
        <taxon>Morganellaceae</taxon>
        <taxon>Providencia</taxon>
    </lineage>
</organism>
<dbReference type="SFLD" id="SFLDG01386">
    <property type="entry name" value="main_SPASM_domain-containing"/>
    <property type="match status" value="1"/>
</dbReference>
<evidence type="ECO:0000256" key="1">
    <source>
        <dbReference type="ARBA" id="ARBA00001966"/>
    </source>
</evidence>
<feature type="domain" description="Radical SAM core" evidence="7">
    <location>
        <begin position="86"/>
        <end position="309"/>
    </location>
</feature>
<dbReference type="SFLD" id="SFLDG01067">
    <property type="entry name" value="SPASM/twitch_domain_containing"/>
    <property type="match status" value="1"/>
</dbReference>
<evidence type="ECO:0000256" key="4">
    <source>
        <dbReference type="ARBA" id="ARBA00023004"/>
    </source>
</evidence>
<evidence type="ECO:0000313" key="9">
    <source>
        <dbReference type="Proteomes" id="UP001302443"/>
    </source>
</evidence>
<dbReference type="InterPro" id="IPR024023">
    <property type="entry name" value="rSAM_paired_HxsB"/>
</dbReference>
<evidence type="ECO:0000256" key="6">
    <source>
        <dbReference type="ARBA" id="ARBA00023601"/>
    </source>
</evidence>
<protein>
    <submittedName>
        <fullName evidence="8">His-Xaa-Ser system radical SAM maturase HxsB</fullName>
    </submittedName>
</protein>
<dbReference type="Pfam" id="PF04055">
    <property type="entry name" value="Radical_SAM"/>
    <property type="match status" value="1"/>
</dbReference>
<dbReference type="CDD" id="cd01335">
    <property type="entry name" value="Radical_SAM"/>
    <property type="match status" value="1"/>
</dbReference>
<dbReference type="EMBL" id="CP135990">
    <property type="protein sequence ID" value="WPA93391.1"/>
    <property type="molecule type" value="Genomic_DNA"/>
</dbReference>
<dbReference type="PANTHER" id="PTHR43273:SF3">
    <property type="entry name" value="ANAEROBIC SULFATASE-MATURATING ENZYME HOMOLOG ASLB-RELATED"/>
    <property type="match status" value="1"/>
</dbReference>
<dbReference type="Proteomes" id="UP001302443">
    <property type="component" value="Chromosome"/>
</dbReference>
<evidence type="ECO:0000256" key="5">
    <source>
        <dbReference type="ARBA" id="ARBA00023014"/>
    </source>
</evidence>
<comment type="similarity">
    <text evidence="6">Belongs to the radical SAM superfamily. Anaerobic sulfatase-maturating enzyme family.</text>
</comment>
<dbReference type="PROSITE" id="PS51918">
    <property type="entry name" value="RADICAL_SAM"/>
    <property type="match status" value="1"/>
</dbReference>
<evidence type="ECO:0000256" key="3">
    <source>
        <dbReference type="ARBA" id="ARBA00022723"/>
    </source>
</evidence>
<dbReference type="InterPro" id="IPR023867">
    <property type="entry name" value="Sulphatase_maturase_rSAM"/>
</dbReference>
<evidence type="ECO:0000259" key="7">
    <source>
        <dbReference type="PROSITE" id="PS51918"/>
    </source>
</evidence>
<comment type="cofactor">
    <cofactor evidence="1">
        <name>[4Fe-4S] cluster</name>
        <dbReference type="ChEBI" id="CHEBI:49883"/>
    </cofactor>
</comment>
<dbReference type="InterPro" id="IPR013785">
    <property type="entry name" value="Aldolase_TIM"/>
</dbReference>
<dbReference type="Gene3D" id="3.20.20.70">
    <property type="entry name" value="Aldolase class I"/>
    <property type="match status" value="1"/>
</dbReference>
<dbReference type="InterPro" id="IPR007197">
    <property type="entry name" value="rSAM"/>
</dbReference>
<keyword evidence="9" id="KW-1185">Reference proteome</keyword>
<keyword evidence="3" id="KW-0479">Metal-binding</keyword>
<accession>A0ABZ0N6H3</accession>
<keyword evidence="4" id="KW-0408">Iron</keyword>
<dbReference type="InterPro" id="IPR058240">
    <property type="entry name" value="rSAM_sf"/>
</dbReference>
<dbReference type="PANTHER" id="PTHR43273">
    <property type="entry name" value="ANAEROBIC SULFATASE-MATURATING ENZYME HOMOLOG ASLB-RELATED"/>
    <property type="match status" value="1"/>
</dbReference>
<keyword evidence="5" id="KW-0411">Iron-sulfur</keyword>
<evidence type="ECO:0000256" key="2">
    <source>
        <dbReference type="ARBA" id="ARBA00022691"/>
    </source>
</evidence>
<dbReference type="SFLD" id="SFLDG01384">
    <property type="entry name" value="thioether_bond_formation_requi"/>
    <property type="match status" value="1"/>
</dbReference>
<name>A0ABZ0N6H3_9GAMM</name>
<dbReference type="RefSeq" id="WP_318627079.1">
    <property type="nucleotide sequence ID" value="NZ_CP135990.1"/>
</dbReference>
<gene>
    <name evidence="8" type="primary">hxsB</name>
    <name evidence="8" type="ORF">QS795_006380</name>
</gene>
<proteinExistence type="inferred from homology"/>
<keyword evidence="2" id="KW-0949">S-adenosyl-L-methionine</keyword>